<name>M3GVZ1_LEPBO</name>
<evidence type="ECO:0000313" key="1">
    <source>
        <dbReference type="EMBL" id="EMF98998.1"/>
    </source>
</evidence>
<dbReference type="BioCyc" id="LBOR1193007:G11KN-3848-MONOMER"/>
<evidence type="ECO:0000313" key="2">
    <source>
        <dbReference type="Proteomes" id="UP000011783"/>
    </source>
</evidence>
<reference evidence="1 2" key="1">
    <citation type="submission" date="2013-01" db="EMBL/GenBank/DDBJ databases">
        <authorList>
            <person name="Harkins D.M."/>
            <person name="Durkin A.S."/>
            <person name="Brinkac L.M."/>
            <person name="Haft D.H."/>
            <person name="Selengut J.D."/>
            <person name="Sanka R."/>
            <person name="DePew J."/>
            <person name="Purushe J."/>
            <person name="Picardeau M."/>
            <person name="Werts C."/>
            <person name="Goarant C."/>
            <person name="Vinetz J.M."/>
            <person name="Sutton G.G."/>
            <person name="Nierman W.C."/>
            <person name="Fouts D.E."/>
        </authorList>
    </citation>
    <scope>NUCLEOTIDE SEQUENCE [LARGE SCALE GENOMIC DNA]</scope>
    <source>
        <strain evidence="1 2">200701203</strain>
    </source>
</reference>
<dbReference type="EMBL" id="AKWO02000077">
    <property type="protein sequence ID" value="EMF98998.1"/>
    <property type="molecule type" value="Genomic_DNA"/>
</dbReference>
<organism evidence="1 2">
    <name type="scientific">Leptospira borgpetersenii str. 200701203</name>
    <dbReference type="NCBI Taxonomy" id="1193007"/>
    <lineage>
        <taxon>Bacteria</taxon>
        <taxon>Pseudomonadati</taxon>
        <taxon>Spirochaetota</taxon>
        <taxon>Spirochaetia</taxon>
        <taxon>Leptospirales</taxon>
        <taxon>Leptospiraceae</taxon>
        <taxon>Leptospira</taxon>
    </lineage>
</organism>
<protein>
    <submittedName>
        <fullName evidence="1">Uncharacterized protein</fullName>
    </submittedName>
</protein>
<gene>
    <name evidence="1" type="ORF">LEP1GSC123_3485</name>
</gene>
<sequence length="47" mass="5689">MKYILFFAYTIFLLFVKFPVFSAPDRSKSTKLSEEQLLKKKKFFFKS</sequence>
<accession>M3GVZ1</accession>
<dbReference type="AlphaFoldDB" id="M3GVZ1"/>
<comment type="caution">
    <text evidence="1">The sequence shown here is derived from an EMBL/GenBank/DDBJ whole genome shotgun (WGS) entry which is preliminary data.</text>
</comment>
<dbReference type="Proteomes" id="UP000011783">
    <property type="component" value="Unassembled WGS sequence"/>
</dbReference>
<proteinExistence type="predicted"/>